<dbReference type="PANTHER" id="PTHR31148">
    <property type="entry name" value="U1 SMALL NUCLEAR RIBONUCLEOPROTEIN C"/>
    <property type="match status" value="1"/>
</dbReference>
<keyword evidence="11" id="KW-1185">Reference proteome</keyword>
<evidence type="ECO:0000256" key="2">
    <source>
        <dbReference type="ARBA" id="ARBA00022723"/>
    </source>
</evidence>
<dbReference type="GO" id="GO:0005685">
    <property type="term" value="C:U1 snRNP"/>
    <property type="evidence" value="ECO:0007669"/>
    <property type="project" value="InterPro"/>
</dbReference>
<dbReference type="InterPro" id="IPR036236">
    <property type="entry name" value="Znf_C2H2_sf"/>
</dbReference>
<dbReference type="InterPro" id="IPR017340">
    <property type="entry name" value="U1_snRNP-C"/>
</dbReference>
<evidence type="ECO:0000256" key="7">
    <source>
        <dbReference type="ARBA" id="ARBA00023274"/>
    </source>
</evidence>
<reference evidence="10" key="1">
    <citation type="submission" date="2018-01" db="EMBL/GenBank/DDBJ databases">
        <authorList>
            <person name="Mao J.F."/>
        </authorList>
    </citation>
    <scope>NUCLEOTIDE SEQUENCE</scope>
    <source>
        <strain evidence="10">Huo1</strain>
        <tissue evidence="10">Leaf</tissue>
    </source>
</reference>
<dbReference type="GO" id="GO:0008270">
    <property type="term" value="F:zinc ion binding"/>
    <property type="evidence" value="ECO:0007669"/>
    <property type="project" value="UniProtKB-KW"/>
</dbReference>
<dbReference type="SUPFAM" id="SSF57667">
    <property type="entry name" value="beta-beta-alpha zinc fingers"/>
    <property type="match status" value="1"/>
</dbReference>
<proteinExistence type="predicted"/>
<dbReference type="GO" id="GO:0000395">
    <property type="term" value="P:mRNA 5'-splice site recognition"/>
    <property type="evidence" value="ECO:0007669"/>
    <property type="project" value="InterPro"/>
</dbReference>
<evidence type="ECO:0000256" key="8">
    <source>
        <dbReference type="SAM" id="MobiDB-lite"/>
    </source>
</evidence>
<keyword evidence="3" id="KW-0863">Zinc-finger</keyword>
<evidence type="ECO:0000313" key="10">
    <source>
        <dbReference type="EMBL" id="KAG6392998.1"/>
    </source>
</evidence>
<keyword evidence="2" id="KW-0479">Metal-binding</keyword>
<evidence type="ECO:0000256" key="3">
    <source>
        <dbReference type="ARBA" id="ARBA00022771"/>
    </source>
</evidence>
<evidence type="ECO:0000313" key="11">
    <source>
        <dbReference type="Proteomes" id="UP000298416"/>
    </source>
</evidence>
<dbReference type="Proteomes" id="UP000298416">
    <property type="component" value="Unassembled WGS sequence"/>
</dbReference>
<keyword evidence="7" id="KW-0687">Ribonucleoprotein</keyword>
<dbReference type="PANTHER" id="PTHR31148:SF1">
    <property type="entry name" value="U1 SMALL NUCLEAR RIBONUCLEOPROTEIN C"/>
    <property type="match status" value="1"/>
</dbReference>
<comment type="caution">
    <text evidence="10">The sequence shown here is derived from an EMBL/GenBank/DDBJ whole genome shotgun (WGS) entry which is preliminary data.</text>
</comment>
<organism evidence="10">
    <name type="scientific">Salvia splendens</name>
    <name type="common">Scarlet sage</name>
    <dbReference type="NCBI Taxonomy" id="180675"/>
    <lineage>
        <taxon>Eukaryota</taxon>
        <taxon>Viridiplantae</taxon>
        <taxon>Streptophyta</taxon>
        <taxon>Embryophyta</taxon>
        <taxon>Tracheophyta</taxon>
        <taxon>Spermatophyta</taxon>
        <taxon>Magnoliopsida</taxon>
        <taxon>eudicotyledons</taxon>
        <taxon>Gunneridae</taxon>
        <taxon>Pentapetalae</taxon>
        <taxon>asterids</taxon>
        <taxon>lamiids</taxon>
        <taxon>Lamiales</taxon>
        <taxon>Lamiaceae</taxon>
        <taxon>Nepetoideae</taxon>
        <taxon>Mentheae</taxon>
        <taxon>Salviinae</taxon>
        <taxon>Salvia</taxon>
        <taxon>Salvia subgen. Calosphace</taxon>
        <taxon>core Calosphace</taxon>
    </lineage>
</organism>
<dbReference type="SMART" id="SM00451">
    <property type="entry name" value="ZnF_U1"/>
    <property type="match status" value="1"/>
</dbReference>
<comment type="subcellular location">
    <subcellularLocation>
        <location evidence="1">Nucleus</location>
    </subcellularLocation>
</comment>
<protein>
    <recommendedName>
        <fullName evidence="9">Matrin-type domain-containing protein</fullName>
    </recommendedName>
</protein>
<evidence type="ECO:0000256" key="6">
    <source>
        <dbReference type="ARBA" id="ARBA00023242"/>
    </source>
</evidence>
<evidence type="ECO:0000256" key="5">
    <source>
        <dbReference type="ARBA" id="ARBA00022884"/>
    </source>
</evidence>
<dbReference type="InterPro" id="IPR003604">
    <property type="entry name" value="Matrin/U1-like-C_Znf_C2H2"/>
</dbReference>
<evidence type="ECO:0000259" key="9">
    <source>
        <dbReference type="PROSITE" id="PS50171"/>
    </source>
</evidence>
<gene>
    <name evidence="10" type="ORF">SASPL_147228</name>
</gene>
<evidence type="ECO:0000256" key="1">
    <source>
        <dbReference type="ARBA" id="ARBA00004123"/>
    </source>
</evidence>
<keyword evidence="5" id="KW-0694">RNA-binding</keyword>
<keyword evidence="4" id="KW-0862">Zinc</keyword>
<feature type="compositionally biased region" description="Polar residues" evidence="8">
    <location>
        <begin position="348"/>
        <end position="362"/>
    </location>
</feature>
<feature type="compositionally biased region" description="Pro residues" evidence="8">
    <location>
        <begin position="303"/>
        <end position="325"/>
    </location>
</feature>
<keyword evidence="6" id="KW-0539">Nucleus</keyword>
<dbReference type="EMBL" id="PNBA02000018">
    <property type="protein sequence ID" value="KAG6392998.1"/>
    <property type="molecule type" value="Genomic_DNA"/>
</dbReference>
<reference evidence="10" key="2">
    <citation type="submission" date="2020-08" db="EMBL/GenBank/DDBJ databases">
        <title>Plant Genome Project.</title>
        <authorList>
            <person name="Zhang R.-G."/>
        </authorList>
    </citation>
    <scope>NUCLEOTIDE SEQUENCE</scope>
    <source>
        <strain evidence="10">Huo1</strain>
        <tissue evidence="10">Leaf</tissue>
    </source>
</reference>
<dbReference type="GO" id="GO:0030627">
    <property type="term" value="F:pre-mRNA 5'-splice site binding"/>
    <property type="evidence" value="ECO:0007669"/>
    <property type="project" value="InterPro"/>
</dbReference>
<dbReference type="InterPro" id="IPR000690">
    <property type="entry name" value="Matrin/U1-C_Znf_C2H2"/>
</dbReference>
<dbReference type="Pfam" id="PF06220">
    <property type="entry name" value="zf-U1"/>
    <property type="match status" value="1"/>
</dbReference>
<name>A0A8X8Z6B4_SALSN</name>
<dbReference type="AlphaFoldDB" id="A0A8X8Z6B4"/>
<dbReference type="Gene3D" id="3.30.160.60">
    <property type="entry name" value="Classic Zinc Finger"/>
    <property type="match status" value="1"/>
</dbReference>
<feature type="domain" description="Matrin-type" evidence="9">
    <location>
        <begin position="30"/>
        <end position="57"/>
    </location>
</feature>
<feature type="compositionally biased region" description="Low complexity" evidence="8">
    <location>
        <begin position="326"/>
        <end position="347"/>
    </location>
</feature>
<sequence length="377" mass="40689">MMSAMQILVTQTQWHLGEVWPQVQTLRKGYYCDYCDTYLTHDSPSVRKQHNSGYKHKILMLAAMDCHACGLWCCGGYDSRFVIFCPRRYLDYSNSSKPSTSPSPANSPPHFLPHNATSPITPAQQLQAFLQLKYQWIHDPSQSPFATHPIANRVAVATSALHYLGCAAALSFPPLHRLAHHLIVSSGYAAVAALLSVILPDSAAQCVYVANIRSYYQKFEEQQTQILIDQKIKEHLGQTVVYQQIGAAYNQHLAAFPGARPRLPVMPPPMFPGPPQMVPGMRPPMLPIPVPGAPGYGNSPMVPMQPQPAPSLPPQSSGLPPPPSTSAPSPVAGGGQPPSSSGAPPNATQMYNVNPPGTSATSAPAGGYSYPQYSQTG</sequence>
<dbReference type="PROSITE" id="PS50171">
    <property type="entry name" value="ZF_MATRIN"/>
    <property type="match status" value="1"/>
</dbReference>
<evidence type="ECO:0000256" key="4">
    <source>
        <dbReference type="ARBA" id="ARBA00022833"/>
    </source>
</evidence>
<accession>A0A8X8Z6B4</accession>
<dbReference type="InterPro" id="IPR013085">
    <property type="entry name" value="U1-CZ_Znf_C2H2"/>
</dbReference>
<feature type="region of interest" description="Disordered" evidence="8">
    <location>
        <begin position="290"/>
        <end position="377"/>
    </location>
</feature>